<organism evidence="2 3">
    <name type="scientific">Geranomyces variabilis</name>
    <dbReference type="NCBI Taxonomy" id="109894"/>
    <lineage>
        <taxon>Eukaryota</taxon>
        <taxon>Fungi</taxon>
        <taxon>Fungi incertae sedis</taxon>
        <taxon>Chytridiomycota</taxon>
        <taxon>Chytridiomycota incertae sedis</taxon>
        <taxon>Chytridiomycetes</taxon>
        <taxon>Spizellomycetales</taxon>
        <taxon>Powellomycetaceae</taxon>
        <taxon>Geranomyces</taxon>
    </lineage>
</organism>
<dbReference type="Proteomes" id="UP001212152">
    <property type="component" value="Unassembled WGS sequence"/>
</dbReference>
<feature type="compositionally biased region" description="Basic residues" evidence="1">
    <location>
        <begin position="1759"/>
        <end position="1768"/>
    </location>
</feature>
<dbReference type="PANTHER" id="PTHR33487">
    <property type="entry name" value="CILIA- AND FLAGELLA-ASSOCIATED PROTEIN 54"/>
    <property type="match status" value="1"/>
</dbReference>
<accession>A0AAD5TNW7</accession>
<feature type="compositionally biased region" description="Polar residues" evidence="1">
    <location>
        <begin position="434"/>
        <end position="443"/>
    </location>
</feature>
<feature type="compositionally biased region" description="Low complexity" evidence="1">
    <location>
        <begin position="1769"/>
        <end position="1810"/>
    </location>
</feature>
<reference evidence="2" key="1">
    <citation type="submission" date="2020-05" db="EMBL/GenBank/DDBJ databases">
        <title>Phylogenomic resolution of chytrid fungi.</title>
        <authorList>
            <person name="Stajich J.E."/>
            <person name="Amses K."/>
            <person name="Simmons R."/>
            <person name="Seto K."/>
            <person name="Myers J."/>
            <person name="Bonds A."/>
            <person name="Quandt C.A."/>
            <person name="Barry K."/>
            <person name="Liu P."/>
            <person name="Grigoriev I."/>
            <person name="Longcore J.E."/>
            <person name="James T.Y."/>
        </authorList>
    </citation>
    <scope>NUCLEOTIDE SEQUENCE</scope>
    <source>
        <strain evidence="2">JEL0379</strain>
    </source>
</reference>
<feature type="region of interest" description="Disordered" evidence="1">
    <location>
        <begin position="96"/>
        <end position="126"/>
    </location>
</feature>
<protein>
    <recommendedName>
        <fullName evidence="4">Fibronectin type-III domain-containing protein</fullName>
    </recommendedName>
</protein>
<dbReference type="PANTHER" id="PTHR33487:SF1">
    <property type="entry name" value="CILIA- AND FLAGELLA-ASSOCIATED PROTEIN 54"/>
    <property type="match status" value="1"/>
</dbReference>
<evidence type="ECO:0008006" key="4">
    <source>
        <dbReference type="Google" id="ProtNLM"/>
    </source>
</evidence>
<comment type="caution">
    <text evidence="2">The sequence shown here is derived from an EMBL/GenBank/DDBJ whole genome shotgun (WGS) entry which is preliminary data.</text>
</comment>
<dbReference type="InterPro" id="IPR027912">
    <property type="entry name" value="CFAP54"/>
</dbReference>
<evidence type="ECO:0000313" key="3">
    <source>
        <dbReference type="Proteomes" id="UP001212152"/>
    </source>
</evidence>
<feature type="compositionally biased region" description="Pro residues" evidence="1">
    <location>
        <begin position="3312"/>
        <end position="3321"/>
    </location>
</feature>
<feature type="compositionally biased region" description="Polar residues" evidence="1">
    <location>
        <begin position="1871"/>
        <end position="1881"/>
    </location>
</feature>
<gene>
    <name evidence="2" type="ORF">HDU87_002146</name>
</gene>
<feature type="compositionally biased region" description="Low complexity" evidence="1">
    <location>
        <begin position="452"/>
        <end position="463"/>
    </location>
</feature>
<feature type="region of interest" description="Disordered" evidence="1">
    <location>
        <begin position="428"/>
        <end position="463"/>
    </location>
</feature>
<sequence>MSTFALRAPQHPVASDTPPRRPDDKFKRRKKHQQTPHTATMLLPLSKGPDGPFLNLVAPPKDLISPLLGRMSPESLRATFDTEIVGCIKRMRMFAAHHSPEERDTKSPSKYKASRPRKLDPATVPLHVSPNTRRRLLSTQLTKCWDMFGPHVEQEYLYERMIEAGEQILTIDGFADAANATCFERFLESAPSSKSFQGPCKAMKKTLFPSTAQATPGFALPARATSAPQTLHPRAQYGNLVCKFYSVHSVDPLLKSPGMVASVVDVLQEMLNVVASSYELADRDQIAFLVWQGTRSVRAICETLGAASWWAQIPEIALRALKLIEACPTLRKLSFIGWRLDLYVTLHQANMHHDVHEHAADLINDAMTKVEEAGRDAVNAIVRSSSTAAADIVLNQEIVATAIFRLNVLMFGCEVRGIADGKQIANGEALTESPGGSSNVTTNAIAGRGGRRSVSSGAPGGPRASISIANSEILDEHRSTVLTQTPLRKLVNACPIRGGTFWPSDETKRDSATASVMNLNQSRQNLAGTYTSALASLISLQTDATGDLVWKPKAGGRTLVRNLSIRAISQLKSAGKQRKPFVQHQKQLPGRQISTNTATDAESTIAYGIPDNPPDDEDTVPEMPYKDLSQIQQTQREIRQSTVKSGRKMRNTLPRVDESEEGKARRQILFDVLYMLASFHGDRDRFHAIVEGLYTLSSPVVRLTFIEKLSDGFNRKEQLFMRMLDAGFDMIMSEPEEFLTPHKVMAAYTTDLQLGRAPHPADVTRLIMHQRLALLHLEDLMGFSRKLFEYHQWERFSVLARVMDGMFDTDAFSATTSKANQEAARRELVLRLAAVNFQNVLQTERKLRFDPQEVSSSMDDLQDRFAVSNHLHAAAIALLDALADCIETDSLVSRHPRLFEDTARLLWGFLEPLLRPVTSTSDASQCGTLTMDSLLVILLRSLHAVLAELPSEDSLLLVDVGGKLSLILECMGSLKEAIEVLEDIEAVILIARCRFGEPADGITSATFNVNFQKGERRTMDCAGTAPLVVEPKRNQDGVISTDQLVLARRNLACAGVSVYRRLFRCEMKLALKSSEQAQKKKAADHYRLTNKHLHFNPVLTNVDEQRVEAYCGENLVLRALVLVAHASEGSNLDKASRNKLLTQAAELLRCAFRDENRLVDQIFGEHAVKPRQPFVCPPPLFVRRSPTSITVRPVHMVDNENQPVIPHSYRLYARKVTKDSVPLVTVSDVAYPGSGYQVRVPPSGDGSTELTVTGLKPNHRYVLAVCAFDAADKPIGQGIGETSRPILACLPLPLLLCWGHVANVAHEAQCGDIADVSYKVLREQYVSWLAPDARLRRTVFEKRVSGDPYAEEVFRLNDLDLSTTAPSIIRTFVEAIYASIDREFSRTHAIVHSDVEGISDVLTAQILRLKCCRELLIALELAKRIEDQRLMLLSSFKCYELLVPLLQNDDVADPAMLQLGSQPPTPLPYVVQVLMLCHTTFIKCSAVLGNDRVNGVMDHYAYIAFHLVRRLTARRVPADLARAVQVAEEALSIIRSIAGEASSDIKIPSSTTLEAEWLGPEHRAAKRRISKKKGKGRAIVTECAYHALLASTAEHAKGFENHGSRRLEAMCEYFDVEIGRATLIIPPPGQPALRKGLDSASTSTRDIYAVLALSGPDIAIENITRFRKNPRYIEIMALAAGWCLAAGHFIDTAIRICLDAEDWTEKRNYCLLNFDEVAGDHNEAQAAEGKKEGWWNKKKKKGMFADKTAGLTAAGKGADKKRGRKSKRSGSPTRAATSAAAPSRVPSGGPKDASPGPASSTSRSRPSTGANQHPKSADSDHSPHPKAAASRPGSPSKLAPGRAASRPGSPERSHTRANSATSGATEDIGARTQQRVSSRQNYLATLSSSEREKIERAARILDSSLAGLWHRRRYCRRLRLVIEFEASARARLSLVHGLASFAHLERDAVGRDFGANEAVRRGEFEAFELRNCGRILLEDLGIPHQGDAVGVVQAEQPSNEAFRFVTDSFQAIVQSVVIASRVADWLQVMDSIKHLWRLQQRLLRRGMLVGLDFRRNNLWRAWWIVGLCIIDFLQSVSVRPAETDSAEPLAQHMPSSRPSTGQAFAYPSRPVTATFCRSRDRGRNVLPFRTLSEMNASQYVATWADRHGELQTTFLELHFLSHCGLFAIETLAVAKKHHRLMEFSLKFDQVFRGIYAPILQPILADAYQGLQRKIGEDSLGPVLDQVELWLDSREFGDSLSQQLLYARGLAAEHKLGTVACRPNSASTEFSELYTDAAEAYDDAIATAAAEGNHTMTAVASAEYAELLFTSGDRDGACLFWSRAIDAVFVRSRVVTDWRSLFGDGEDWTAATSKMHRQLVERAGGIRNLVLAGTAATRMAQARYGQINLDKKHSLTSLAAKTFTILLRATLPHPANPAELAQYVPPYVLPELHLFSDQNRCNPWNLFDVLLFLTNELLATQRPAEALPLASLMEYLAVNACFCTSLLCTARMLKAETLVSLGFIADGLEALLTVSSGAVLLPEERMFYAVPSSGAGAPLPPDVRYQDQMHLLDSITNLRVLRFVADHVLPDRLVWFIGQASARDFDLCRSRIVLNVMEMAGLGDPGITQTKLSMFFYQEDPNAEDEVSISDIPLRGNNRTSIDSLGTASLSRASSHASIGAPGGPLNKGRMTSTASLGAANLATTRTPRRDVSSVINSILPRLEAIVAKIVSDLQMDADGLQRRTKSQALLRCFEVSAGVNVLRLNFGAVIRCLSSISHTIHELEKHAHSLDATLDPHIDLALGVDPALKLYCLERLITGQTAHGSFRAASTEARRASTLAQKLSSSRFTLIFELQALTAEWHAELCNTVAVPSPRQATPLKDDTTWKKALKSFEDLLHASGAKPGAGNQRERARAWEFLGDATASLQLADSTKVLGMYGKAILCWKKVVTLTSSRPTGYNETVKALAGVQLKRELLEWRINPQKTADVFEALEVIAGSIKTLVCLSPSFTVPIALAHASAHAASRMLHSRGEVAYESAWTAASIAFSDLLAGLVGEGGFDVMSISAVLSGLAALRMDKSAESGEELMIAALGYQSGRCACLRRSQLDGTAVMENVKVKMQDINVHLAQEFAAWMAGSAHNAGSEAPVLLTTPAAHDLLIVPPQASAIAATTVKGQDLYRYLCHLVRIAHPMTGPPTDVFELATLTRIRRVHACLAEHVGAPYLHEHCMPDSVIPKADSVIPLVPGSQILPDEVTALCWSGLQSTSNAITTRDATASTSVIVISTSKRKDGPRSAKRQKTPPAPATAQRLSVTSLRSSTSATPPQTTTVTTPPTAPPPPPVPASPVVAQVAFPTAQLVAIQEILKKVNMVLDLADEDEEFGEEVHDIWESVMNNIRTGFGCSDDEIPAPHFSEKALSIIVELFDVPAPPPPNASKSFAFRATGSKKEAEISAVYSWLGRLAASLQSHSHNDQAGDPDESNSPRPTSKSVPSTPQTPQTARLWDQERPDSQDSSASRAP</sequence>
<dbReference type="GO" id="GO:0060271">
    <property type="term" value="P:cilium assembly"/>
    <property type="evidence" value="ECO:0007669"/>
    <property type="project" value="TreeGrafter"/>
</dbReference>
<feature type="compositionally biased region" description="Low complexity" evidence="1">
    <location>
        <begin position="3288"/>
        <end position="3311"/>
    </location>
</feature>
<keyword evidence="3" id="KW-1185">Reference proteome</keyword>
<feature type="compositionally biased region" description="Basic and acidic residues" evidence="1">
    <location>
        <begin position="98"/>
        <end position="107"/>
    </location>
</feature>
<name>A0AAD5TNW7_9FUNG</name>
<dbReference type="CDD" id="cd00063">
    <property type="entry name" value="FN3"/>
    <property type="match status" value="1"/>
</dbReference>
<feature type="compositionally biased region" description="Low complexity" evidence="1">
    <location>
        <begin position="1746"/>
        <end position="1756"/>
    </location>
</feature>
<dbReference type="Pfam" id="PF14858">
    <property type="entry name" value="CFAP54_N"/>
    <property type="match status" value="1"/>
</dbReference>
<dbReference type="InterPro" id="IPR003961">
    <property type="entry name" value="FN3_dom"/>
</dbReference>
<dbReference type="EMBL" id="JADGJQ010000017">
    <property type="protein sequence ID" value="KAJ3180267.1"/>
    <property type="molecule type" value="Genomic_DNA"/>
</dbReference>
<feature type="region of interest" description="Disordered" evidence="1">
    <location>
        <begin position="1"/>
        <end position="46"/>
    </location>
</feature>
<evidence type="ECO:0000256" key="1">
    <source>
        <dbReference type="SAM" id="MobiDB-lite"/>
    </source>
</evidence>
<proteinExistence type="predicted"/>
<feature type="compositionally biased region" description="Polar residues" evidence="1">
    <location>
        <begin position="3458"/>
        <end position="3477"/>
    </location>
</feature>
<feature type="region of interest" description="Disordered" evidence="1">
    <location>
        <begin position="3262"/>
        <end position="3321"/>
    </location>
</feature>
<feature type="region of interest" description="Disordered" evidence="1">
    <location>
        <begin position="3445"/>
        <end position="3497"/>
    </location>
</feature>
<feature type="region of interest" description="Disordered" evidence="1">
    <location>
        <begin position="1746"/>
        <end position="1881"/>
    </location>
</feature>
<evidence type="ECO:0000313" key="2">
    <source>
        <dbReference type="EMBL" id="KAJ3180267.1"/>
    </source>
</evidence>